<evidence type="ECO:0000313" key="2">
    <source>
        <dbReference type="EMBL" id="CAG6609505.1"/>
    </source>
</evidence>
<evidence type="ECO:0000256" key="1">
    <source>
        <dbReference type="SAM" id="Phobius"/>
    </source>
</evidence>
<organism evidence="2">
    <name type="scientific">Cacopsylla melanoneura</name>
    <dbReference type="NCBI Taxonomy" id="428564"/>
    <lineage>
        <taxon>Eukaryota</taxon>
        <taxon>Metazoa</taxon>
        <taxon>Ecdysozoa</taxon>
        <taxon>Arthropoda</taxon>
        <taxon>Hexapoda</taxon>
        <taxon>Insecta</taxon>
        <taxon>Pterygota</taxon>
        <taxon>Neoptera</taxon>
        <taxon>Paraneoptera</taxon>
        <taxon>Hemiptera</taxon>
        <taxon>Sternorrhyncha</taxon>
        <taxon>Psylloidea</taxon>
        <taxon>Psyllidae</taxon>
        <taxon>Psyllinae</taxon>
        <taxon>Cacopsylla</taxon>
    </lineage>
</organism>
<keyword evidence="1" id="KW-0812">Transmembrane</keyword>
<proteinExistence type="predicted"/>
<sequence>MSTHTVTFIGRFHQFTMDPPGDDLLFLSLFILIIANRNRTNKRKKRKQWCKEWLQRRNKYTHINLLKELTCEPNDFHNYFRMKESVYNHLLSLVSPLITKKDTHLRAAISPHERLNLKKPPYNPINQLSNKLLEPLLTR</sequence>
<reference evidence="2" key="1">
    <citation type="submission" date="2021-05" db="EMBL/GenBank/DDBJ databases">
        <authorList>
            <person name="Alioto T."/>
            <person name="Alioto T."/>
            <person name="Gomez Garrido J."/>
        </authorList>
    </citation>
    <scope>NUCLEOTIDE SEQUENCE</scope>
</reference>
<dbReference type="AlphaFoldDB" id="A0A8D8PPV3"/>
<dbReference type="EMBL" id="HBUF01014856">
    <property type="protein sequence ID" value="CAG6609505.1"/>
    <property type="molecule type" value="Transcribed_RNA"/>
</dbReference>
<keyword evidence="1" id="KW-0472">Membrane</keyword>
<name>A0A8D8PPV3_9HEMI</name>
<keyword evidence="1" id="KW-1133">Transmembrane helix</keyword>
<protein>
    <submittedName>
        <fullName evidence="2">Uncharacterized protein</fullName>
    </submittedName>
</protein>
<accession>A0A8D8PPV3</accession>
<feature type="transmembrane region" description="Helical" evidence="1">
    <location>
        <begin position="20"/>
        <end position="37"/>
    </location>
</feature>